<dbReference type="Proteomes" id="UP000054783">
    <property type="component" value="Unassembled WGS sequence"/>
</dbReference>
<protein>
    <submittedName>
        <fullName evidence="1">Uncharacterized protein</fullName>
    </submittedName>
</protein>
<reference evidence="1 2" key="1">
    <citation type="submission" date="2015-01" db="EMBL/GenBank/DDBJ databases">
        <title>Evolution of Trichinella species and genotypes.</title>
        <authorList>
            <person name="Korhonen P.K."/>
            <person name="Edoardo P."/>
            <person name="Giuseppe L.R."/>
            <person name="Gasser R.B."/>
        </authorList>
    </citation>
    <scope>NUCLEOTIDE SEQUENCE [LARGE SCALE GENOMIC DNA]</scope>
    <source>
        <strain evidence="1">ISS2496</strain>
    </source>
</reference>
<organism evidence="1 2">
    <name type="scientific">Trichinella patagoniensis</name>
    <dbReference type="NCBI Taxonomy" id="990121"/>
    <lineage>
        <taxon>Eukaryota</taxon>
        <taxon>Metazoa</taxon>
        <taxon>Ecdysozoa</taxon>
        <taxon>Nematoda</taxon>
        <taxon>Enoplea</taxon>
        <taxon>Dorylaimia</taxon>
        <taxon>Trichinellida</taxon>
        <taxon>Trichinellidae</taxon>
        <taxon>Trichinella</taxon>
    </lineage>
</organism>
<name>A0A0V0XYB0_9BILA</name>
<evidence type="ECO:0000313" key="2">
    <source>
        <dbReference type="Proteomes" id="UP000054783"/>
    </source>
</evidence>
<dbReference type="AlphaFoldDB" id="A0A0V0XYB0"/>
<dbReference type="EMBL" id="JYDQ01004545">
    <property type="protein sequence ID" value="KRX93080.1"/>
    <property type="molecule type" value="Genomic_DNA"/>
</dbReference>
<comment type="caution">
    <text evidence="1">The sequence shown here is derived from an EMBL/GenBank/DDBJ whole genome shotgun (WGS) entry which is preliminary data.</text>
</comment>
<gene>
    <name evidence="1" type="ORF">T12_9004</name>
</gene>
<evidence type="ECO:0000313" key="1">
    <source>
        <dbReference type="EMBL" id="KRX93080.1"/>
    </source>
</evidence>
<proteinExistence type="predicted"/>
<keyword evidence="2" id="KW-1185">Reference proteome</keyword>
<sequence>MFKRNLGGREFYQFPSVAALRENGETFKSIVII</sequence>
<accession>A0A0V0XYB0</accession>